<dbReference type="Proteomes" id="UP000290289">
    <property type="component" value="Chromosome 1"/>
</dbReference>
<evidence type="ECO:0000313" key="1">
    <source>
        <dbReference type="EMBL" id="RXI07872.1"/>
    </source>
</evidence>
<dbReference type="STRING" id="3750.A0A498KQ53"/>
<organism evidence="1 2">
    <name type="scientific">Malus domestica</name>
    <name type="common">Apple</name>
    <name type="synonym">Pyrus malus</name>
    <dbReference type="NCBI Taxonomy" id="3750"/>
    <lineage>
        <taxon>Eukaryota</taxon>
        <taxon>Viridiplantae</taxon>
        <taxon>Streptophyta</taxon>
        <taxon>Embryophyta</taxon>
        <taxon>Tracheophyta</taxon>
        <taxon>Spermatophyta</taxon>
        <taxon>Magnoliopsida</taxon>
        <taxon>eudicotyledons</taxon>
        <taxon>Gunneridae</taxon>
        <taxon>Pentapetalae</taxon>
        <taxon>rosids</taxon>
        <taxon>fabids</taxon>
        <taxon>Rosales</taxon>
        <taxon>Rosaceae</taxon>
        <taxon>Amygdaloideae</taxon>
        <taxon>Maleae</taxon>
        <taxon>Malus</taxon>
    </lineage>
</organism>
<protein>
    <submittedName>
        <fullName evidence="1">Uncharacterized protein</fullName>
    </submittedName>
</protein>
<name>A0A498KQ53_MALDO</name>
<keyword evidence="2" id="KW-1185">Reference proteome</keyword>
<sequence length="141" mass="13804">MLGIVDGIVGIEGIVVGNDGSGLAGNGGNGLEGRGGKVALGCVGNEGNGGNVVLGCVGNEGNGGNVVLGRVGTEGNGGNVVFGRDGMVGTGSAGGGAAGVSKRWRAAWLIRTLESDSTATENRRKKILGKAMVELVTKVKL</sequence>
<comment type="caution">
    <text evidence="1">The sequence shown here is derived from an EMBL/GenBank/DDBJ whole genome shotgun (WGS) entry which is preliminary data.</text>
</comment>
<proteinExistence type="predicted"/>
<evidence type="ECO:0000313" key="2">
    <source>
        <dbReference type="Proteomes" id="UP000290289"/>
    </source>
</evidence>
<dbReference type="EMBL" id="RDQH01000327">
    <property type="protein sequence ID" value="RXI07872.1"/>
    <property type="molecule type" value="Genomic_DNA"/>
</dbReference>
<dbReference type="AlphaFoldDB" id="A0A498KQ53"/>
<reference evidence="1 2" key="1">
    <citation type="submission" date="2018-10" db="EMBL/GenBank/DDBJ databases">
        <title>A high-quality apple genome assembly.</title>
        <authorList>
            <person name="Hu J."/>
        </authorList>
    </citation>
    <scope>NUCLEOTIDE SEQUENCE [LARGE SCALE GENOMIC DNA]</scope>
    <source>
        <strain evidence="2">cv. HFTH1</strain>
        <tissue evidence="1">Young leaf</tissue>
    </source>
</reference>
<gene>
    <name evidence="1" type="ORF">DVH24_014438</name>
</gene>
<accession>A0A498KQ53</accession>